<dbReference type="RefSeq" id="WP_106835339.1">
    <property type="nucleotide sequence ID" value="NZ_JARMEW010000056.1"/>
</dbReference>
<sequence length="128" mass="14749">MKVSKLRSGQEVIIRLGKITDAEAFIAFVHRVSGESDHLSFGQQEWTVTPDEQKENIKRCLETHNQLFLMAEVDGRIVGNLTFRRGIRSRTQHVGEFGIGFKEFGTLTRDFMIEDTFYDCLYMGIEID</sequence>
<keyword evidence="2" id="KW-1185">Reference proteome</keyword>
<protein>
    <recommendedName>
        <fullName evidence="3">N-acetyltransferase domain-containing protein</fullName>
    </recommendedName>
</protein>
<evidence type="ECO:0008006" key="3">
    <source>
        <dbReference type="Google" id="ProtNLM"/>
    </source>
</evidence>
<name>A0ABX5FP12_9BACL</name>
<dbReference type="SUPFAM" id="SSF55729">
    <property type="entry name" value="Acyl-CoA N-acyltransferases (Nat)"/>
    <property type="match status" value="1"/>
</dbReference>
<gene>
    <name evidence="1" type="ORF">C7R92_19260</name>
</gene>
<dbReference type="Gene3D" id="3.40.630.30">
    <property type="match status" value="1"/>
</dbReference>
<comment type="caution">
    <text evidence="1">The sequence shown here is derived from an EMBL/GenBank/DDBJ whole genome shotgun (WGS) entry which is preliminary data.</text>
</comment>
<dbReference type="InterPro" id="IPR016181">
    <property type="entry name" value="Acyl_CoA_acyltransferase"/>
</dbReference>
<dbReference type="Proteomes" id="UP000241645">
    <property type="component" value="Unassembled WGS sequence"/>
</dbReference>
<evidence type="ECO:0000313" key="2">
    <source>
        <dbReference type="Proteomes" id="UP000241645"/>
    </source>
</evidence>
<reference evidence="1 2" key="1">
    <citation type="submission" date="2018-03" db="EMBL/GenBank/DDBJ databases">
        <title>Brevisbacillus phylogenomics.</title>
        <authorList>
            <person name="Dunlap C."/>
        </authorList>
    </citation>
    <scope>NUCLEOTIDE SEQUENCE [LARGE SCALE GENOMIC DNA]</scope>
    <source>
        <strain evidence="1 2">NRRL B-41110</strain>
    </source>
</reference>
<accession>A0ABX5FP12</accession>
<evidence type="ECO:0000313" key="1">
    <source>
        <dbReference type="EMBL" id="PSK07948.1"/>
    </source>
</evidence>
<proteinExistence type="predicted"/>
<dbReference type="EMBL" id="PXZO01000038">
    <property type="protein sequence ID" value="PSK07948.1"/>
    <property type="molecule type" value="Genomic_DNA"/>
</dbReference>
<organism evidence="1 2">
    <name type="scientific">Brevibacillus porteri</name>
    <dbReference type="NCBI Taxonomy" id="2126350"/>
    <lineage>
        <taxon>Bacteria</taxon>
        <taxon>Bacillati</taxon>
        <taxon>Bacillota</taxon>
        <taxon>Bacilli</taxon>
        <taxon>Bacillales</taxon>
        <taxon>Paenibacillaceae</taxon>
        <taxon>Brevibacillus</taxon>
    </lineage>
</organism>
<dbReference type="GeneID" id="95752237"/>